<evidence type="ECO:0000313" key="1">
    <source>
        <dbReference type="EMBL" id="PWT43093.1"/>
    </source>
</evidence>
<comment type="caution">
    <text evidence="1">The sequence shown here is derived from an EMBL/GenBank/DDBJ whole genome shotgun (WGS) entry which is preliminary data.</text>
</comment>
<dbReference type="Proteomes" id="UP000245980">
    <property type="component" value="Unassembled WGS sequence"/>
</dbReference>
<dbReference type="RefSeq" id="WP_109883220.1">
    <property type="nucleotide sequence ID" value="NZ_CP065330.1"/>
</dbReference>
<evidence type="ECO:0000313" key="2">
    <source>
        <dbReference type="Proteomes" id="UP000245980"/>
    </source>
</evidence>
<proteinExistence type="predicted"/>
<name>A0A855XXQ4_LIMRT</name>
<protein>
    <submittedName>
        <fullName evidence="1">Uncharacterized protein</fullName>
    </submittedName>
</protein>
<organism evidence="1 2">
    <name type="scientific">Limosilactobacillus reuteri</name>
    <name type="common">Lactobacillus reuteri</name>
    <dbReference type="NCBI Taxonomy" id="1598"/>
    <lineage>
        <taxon>Bacteria</taxon>
        <taxon>Bacillati</taxon>
        <taxon>Bacillota</taxon>
        <taxon>Bacilli</taxon>
        <taxon>Lactobacillales</taxon>
        <taxon>Lactobacillaceae</taxon>
        <taxon>Limosilactobacillus</taxon>
    </lineage>
</organism>
<dbReference type="AlphaFoldDB" id="A0A855XXQ4"/>
<accession>A0A855XXQ4</accession>
<gene>
    <name evidence="1" type="ORF">DKZ22_01735</name>
</gene>
<sequence length="80" mass="8954">MKIENEALFNVKKGEGGSISCSPKTGKFIITAKKFKQYLTDDGVEEKKTQVNLEYTRDGFAALVGSMMAQLRIYDEEANK</sequence>
<dbReference type="EMBL" id="QGHT01000004">
    <property type="protein sequence ID" value="PWT43093.1"/>
    <property type="molecule type" value="Genomic_DNA"/>
</dbReference>
<reference evidence="1 2" key="1">
    <citation type="journal article" date="2018" name="Front. Microbiol.">
        <title>Comparative Genomics of the Herbivore Gut Symbiont Lactobacillus reuteri Reveals Genetic Diversity and Lifestyle Adaptation.</title>
        <authorList>
            <person name="Zhao J."/>
        </authorList>
    </citation>
    <scope>NUCLEOTIDE SEQUENCE [LARGE SCALE GENOMIC DNA]</scope>
    <source>
        <strain evidence="1 2">LR10</strain>
    </source>
</reference>